<feature type="domain" description="Peptidase S8/S53" evidence="9">
    <location>
        <begin position="151"/>
        <end position="402"/>
    </location>
</feature>
<sequence length="421" mass="45371">MKTTNKPKKYIIQLKDDSKSSLTKAAKELSLKITSSSELSSKVRAQDVLDSGNGLFLKNLGLAIVEDYEVEKLHHLTNASSNPIIYWEKERKFKPVTELDLLDEMKININNMSEKIAQLKELIEANNRLNINKNLTWGLNAVGIELSNYTGKGIDIAILDTGFYKDHPDFVGRNISGKSFVPGEKWYLDGHGHGTHCTGTAAGSISLVDNKRYGVAHEANIVIGKVLSDSGSGSTSGIIDAIDNSLEKGHNIISMSLGSSVKIGEKPSPIFEQVGRKALEKNTLIIAAAGNDSNRPSLPKPVSSPANAESIMAVAALDEALKVANFSNGGINASNGGRVDISAPGVDIFSSYSKNGSQNKLYTTMSGTSMATPHVAGIAALYWEAFPNLSAEGIWLKLEKRAKQLSNQLYRDIGQGIIQTI</sequence>
<dbReference type="InterPro" id="IPR022398">
    <property type="entry name" value="Peptidase_S8_His-AS"/>
</dbReference>
<evidence type="ECO:0000256" key="4">
    <source>
        <dbReference type="ARBA" id="ARBA00022825"/>
    </source>
</evidence>
<evidence type="ECO:0000256" key="7">
    <source>
        <dbReference type="RuleBase" id="RU003355"/>
    </source>
</evidence>
<evidence type="ECO:0000256" key="5">
    <source>
        <dbReference type="PIRSR" id="PIRSR615500-1"/>
    </source>
</evidence>
<dbReference type="SUPFAM" id="SSF52743">
    <property type="entry name" value="Subtilisin-like"/>
    <property type="match status" value="1"/>
</dbReference>
<feature type="active site" description="Charge relay system" evidence="5 6">
    <location>
        <position position="369"/>
    </location>
</feature>
<keyword evidence="11" id="KW-1185">Reference proteome</keyword>
<dbReference type="RefSeq" id="WP_072555197.1">
    <property type="nucleotide sequence ID" value="NZ_CP018155.1"/>
</dbReference>
<evidence type="ECO:0000256" key="8">
    <source>
        <dbReference type="SAM" id="Coils"/>
    </source>
</evidence>
<dbReference type="Gene3D" id="3.40.50.200">
    <property type="entry name" value="Peptidase S8/S53 domain"/>
    <property type="match status" value="1"/>
</dbReference>
<evidence type="ECO:0000256" key="3">
    <source>
        <dbReference type="ARBA" id="ARBA00022801"/>
    </source>
</evidence>
<keyword evidence="4 6" id="KW-0720">Serine protease</keyword>
<dbReference type="Pfam" id="PF00082">
    <property type="entry name" value="Peptidase_S8"/>
    <property type="match status" value="1"/>
</dbReference>
<dbReference type="PRINTS" id="PR00723">
    <property type="entry name" value="SUBTILISIN"/>
</dbReference>
<name>A0A1L3JIE8_9FLAO</name>
<organism evidence="10 11">
    <name type="scientific">Tenacibaculum todarodis</name>
    <dbReference type="NCBI Taxonomy" id="1850252"/>
    <lineage>
        <taxon>Bacteria</taxon>
        <taxon>Pseudomonadati</taxon>
        <taxon>Bacteroidota</taxon>
        <taxon>Flavobacteriia</taxon>
        <taxon>Flavobacteriales</taxon>
        <taxon>Flavobacteriaceae</taxon>
        <taxon>Tenacibaculum</taxon>
    </lineage>
</organism>
<evidence type="ECO:0000256" key="6">
    <source>
        <dbReference type="PROSITE-ProRule" id="PRU01240"/>
    </source>
</evidence>
<protein>
    <recommendedName>
        <fullName evidence="9">Peptidase S8/S53 domain-containing protein</fullName>
    </recommendedName>
</protein>
<dbReference type="InterPro" id="IPR015500">
    <property type="entry name" value="Peptidase_S8_subtilisin-rel"/>
</dbReference>
<dbReference type="InterPro" id="IPR036852">
    <property type="entry name" value="Peptidase_S8/S53_dom_sf"/>
</dbReference>
<keyword evidence="8" id="KW-0175">Coiled coil</keyword>
<comment type="similarity">
    <text evidence="1 6 7">Belongs to the peptidase S8 family.</text>
</comment>
<dbReference type="EMBL" id="CP018155">
    <property type="protein sequence ID" value="APG64872.1"/>
    <property type="molecule type" value="Genomic_DNA"/>
</dbReference>
<keyword evidence="2 6" id="KW-0645">Protease</keyword>
<dbReference type="PROSITE" id="PS51892">
    <property type="entry name" value="SUBTILASE"/>
    <property type="match status" value="1"/>
</dbReference>
<dbReference type="PROSITE" id="PS00136">
    <property type="entry name" value="SUBTILASE_ASP"/>
    <property type="match status" value="1"/>
</dbReference>
<gene>
    <name evidence="10" type="ORF">LPB136_05650</name>
</gene>
<accession>A0A1L3JIE8</accession>
<dbReference type="Proteomes" id="UP000181898">
    <property type="component" value="Chromosome"/>
</dbReference>
<dbReference type="PROSITE" id="PS00138">
    <property type="entry name" value="SUBTILASE_SER"/>
    <property type="match status" value="1"/>
</dbReference>
<dbReference type="GO" id="GO:0004252">
    <property type="term" value="F:serine-type endopeptidase activity"/>
    <property type="evidence" value="ECO:0007669"/>
    <property type="project" value="UniProtKB-UniRule"/>
</dbReference>
<reference evidence="10 11" key="1">
    <citation type="submission" date="2016-11" db="EMBL/GenBank/DDBJ databases">
        <title>Tenacibaculum sp. LPB0136, isolated from marine environment.</title>
        <authorList>
            <person name="Kim E."/>
            <person name="Yi H."/>
        </authorList>
    </citation>
    <scope>NUCLEOTIDE SEQUENCE [LARGE SCALE GENOMIC DNA]</scope>
    <source>
        <strain evidence="10 11">LPB0136</strain>
    </source>
</reference>
<dbReference type="AlphaFoldDB" id="A0A1L3JIE8"/>
<dbReference type="PROSITE" id="PS00137">
    <property type="entry name" value="SUBTILASE_HIS"/>
    <property type="match status" value="1"/>
</dbReference>
<dbReference type="InterPro" id="IPR023828">
    <property type="entry name" value="Peptidase_S8_Ser-AS"/>
</dbReference>
<evidence type="ECO:0000256" key="1">
    <source>
        <dbReference type="ARBA" id="ARBA00011073"/>
    </source>
</evidence>
<dbReference type="PANTHER" id="PTHR43806:SF11">
    <property type="entry name" value="CEREVISIN-RELATED"/>
    <property type="match status" value="1"/>
</dbReference>
<dbReference type="KEGG" id="ten:LPB136_05650"/>
<feature type="coiled-coil region" evidence="8">
    <location>
        <begin position="102"/>
        <end position="132"/>
    </location>
</feature>
<dbReference type="STRING" id="1850252.LPB136_05650"/>
<dbReference type="InterPro" id="IPR000209">
    <property type="entry name" value="Peptidase_S8/S53_dom"/>
</dbReference>
<evidence type="ECO:0000259" key="9">
    <source>
        <dbReference type="Pfam" id="PF00082"/>
    </source>
</evidence>
<feature type="active site" description="Charge relay system" evidence="5 6">
    <location>
        <position position="160"/>
    </location>
</feature>
<evidence type="ECO:0000256" key="2">
    <source>
        <dbReference type="ARBA" id="ARBA00022670"/>
    </source>
</evidence>
<dbReference type="GO" id="GO:0006508">
    <property type="term" value="P:proteolysis"/>
    <property type="evidence" value="ECO:0007669"/>
    <property type="project" value="UniProtKB-KW"/>
</dbReference>
<keyword evidence="3 6" id="KW-0378">Hydrolase</keyword>
<dbReference type="InterPro" id="IPR050131">
    <property type="entry name" value="Peptidase_S8_subtilisin-like"/>
</dbReference>
<feature type="active site" description="Charge relay system" evidence="5 6">
    <location>
        <position position="193"/>
    </location>
</feature>
<evidence type="ECO:0000313" key="10">
    <source>
        <dbReference type="EMBL" id="APG64872.1"/>
    </source>
</evidence>
<dbReference type="InterPro" id="IPR023827">
    <property type="entry name" value="Peptidase_S8_Asp-AS"/>
</dbReference>
<proteinExistence type="inferred from homology"/>
<evidence type="ECO:0000313" key="11">
    <source>
        <dbReference type="Proteomes" id="UP000181898"/>
    </source>
</evidence>
<dbReference type="PANTHER" id="PTHR43806">
    <property type="entry name" value="PEPTIDASE S8"/>
    <property type="match status" value="1"/>
</dbReference>
<dbReference type="OrthoDB" id="9798386at2"/>